<evidence type="ECO:0000313" key="2">
    <source>
        <dbReference type="EMBL" id="NOU60035.1"/>
    </source>
</evidence>
<dbReference type="Pfam" id="PF12771">
    <property type="entry name" value="SusD-like_2"/>
    <property type="match status" value="1"/>
</dbReference>
<dbReference type="Proteomes" id="UP000732105">
    <property type="component" value="Unassembled WGS sequence"/>
</dbReference>
<comment type="caution">
    <text evidence="2">The sequence shown here is derived from an EMBL/GenBank/DDBJ whole genome shotgun (WGS) entry which is preliminary data.</text>
</comment>
<dbReference type="RefSeq" id="WP_171595314.1">
    <property type="nucleotide sequence ID" value="NZ_RZNH01000013.1"/>
</dbReference>
<reference evidence="2 3" key="1">
    <citation type="submission" date="2018-12" db="EMBL/GenBank/DDBJ databases">
        <title>Marinifilum JC070 sp. nov., a marine bacterium isolated from Yongle Blue Hole in the South China Sea.</title>
        <authorList>
            <person name="Fu T."/>
        </authorList>
    </citation>
    <scope>NUCLEOTIDE SEQUENCE [LARGE SCALE GENOMIC DNA]</scope>
    <source>
        <strain evidence="2 3">JC070</strain>
    </source>
</reference>
<organism evidence="2 3">
    <name type="scientific">Marinifilum caeruleilacunae</name>
    <dbReference type="NCBI Taxonomy" id="2499076"/>
    <lineage>
        <taxon>Bacteria</taxon>
        <taxon>Pseudomonadati</taxon>
        <taxon>Bacteroidota</taxon>
        <taxon>Bacteroidia</taxon>
        <taxon>Marinilabiliales</taxon>
        <taxon>Marinifilaceae</taxon>
    </lineage>
</organism>
<dbReference type="InterPro" id="IPR011990">
    <property type="entry name" value="TPR-like_helical_dom_sf"/>
</dbReference>
<name>A0ABX1WVW3_9BACT</name>
<dbReference type="SUPFAM" id="SSF48452">
    <property type="entry name" value="TPR-like"/>
    <property type="match status" value="1"/>
</dbReference>
<keyword evidence="2" id="KW-0449">Lipoprotein</keyword>
<keyword evidence="1" id="KW-0732">Signal</keyword>
<dbReference type="PROSITE" id="PS51257">
    <property type="entry name" value="PROKAR_LIPOPROTEIN"/>
    <property type="match status" value="1"/>
</dbReference>
<proteinExistence type="predicted"/>
<dbReference type="EMBL" id="RZNH01000013">
    <property type="protein sequence ID" value="NOU60035.1"/>
    <property type="molecule type" value="Genomic_DNA"/>
</dbReference>
<protein>
    <submittedName>
        <fullName evidence="2">SusD/RagB family nutrient-binding outer membrane lipoprotein</fullName>
    </submittedName>
</protein>
<accession>A0ABX1WVW3</accession>
<gene>
    <name evidence="2" type="ORF">ELS83_09380</name>
</gene>
<evidence type="ECO:0000256" key="1">
    <source>
        <dbReference type="SAM" id="SignalP"/>
    </source>
</evidence>
<evidence type="ECO:0000313" key="3">
    <source>
        <dbReference type="Proteomes" id="UP000732105"/>
    </source>
</evidence>
<dbReference type="Gene3D" id="1.25.40.390">
    <property type="match status" value="1"/>
</dbReference>
<sequence length="479" mass="52456">MKKIYLFIVLIVSMIAVSCEDDIHKRNIDNKNASEVDPQYLFSYAMENLARQMADADYNQNLDRFWANYFTQTTYIQESSYDPTNRDVGGSIWDNIYTEILMELKDAKAGVRALDAIKATEAEKANQLGMIKILEVYSWQYLVDNFGNVPYGDALDIHKTNPAYEDAATIYSAIADSLTSAISGLDAGASGFGADADILFGDDIAAWKKFGASLQLKLGMRLADVNASLASTLVTGAVATGVFESNADNAAFAFSSSEPYVNPMYNYFVTDSRNSDFIASDFFINVLKSYADPRIAFYYDDNIAAGYVGGVYGGAGNAYANFSHANPKIYTPDYPGILMDYTAVEFFLAEAVQRGIISGDANTHYVNAITSSFEFWGVGAADLATYLAQPSVVYDAANWKEKIGMQKYIASFNQGHEGWTEAKRLDFPTLAVAASNKVPNPNRLLYPTDESLVNAANYNAAASAIGGDELATKLFWDVN</sequence>
<feature type="chain" id="PRO_5046600486" evidence="1">
    <location>
        <begin position="19"/>
        <end position="479"/>
    </location>
</feature>
<keyword evidence="3" id="KW-1185">Reference proteome</keyword>
<dbReference type="InterPro" id="IPR041662">
    <property type="entry name" value="SusD-like_2"/>
</dbReference>
<feature type="signal peptide" evidence="1">
    <location>
        <begin position="1"/>
        <end position="18"/>
    </location>
</feature>